<evidence type="ECO:0000256" key="2">
    <source>
        <dbReference type="SAM" id="SignalP"/>
    </source>
</evidence>
<dbReference type="Gene3D" id="2.40.420.20">
    <property type="match status" value="1"/>
</dbReference>
<keyword evidence="5" id="KW-1185">Reference proteome</keyword>
<evidence type="ECO:0000313" key="5">
    <source>
        <dbReference type="Proteomes" id="UP001431449"/>
    </source>
</evidence>
<proteinExistence type="inferred from homology"/>
<gene>
    <name evidence="4" type="ORF">M0G41_06835</name>
</gene>
<evidence type="ECO:0000313" key="4">
    <source>
        <dbReference type="EMBL" id="MCK7593382.1"/>
    </source>
</evidence>
<dbReference type="Pfam" id="PF25973">
    <property type="entry name" value="BSH_CzcB"/>
    <property type="match status" value="1"/>
</dbReference>
<feature type="domain" description="CzcB-like barrel-sandwich hybrid" evidence="3">
    <location>
        <begin position="51"/>
        <end position="190"/>
    </location>
</feature>
<dbReference type="Gene3D" id="2.40.30.170">
    <property type="match status" value="1"/>
</dbReference>
<protein>
    <submittedName>
        <fullName evidence="4">Efflux RND transporter periplasmic adaptor subunit</fullName>
    </submittedName>
</protein>
<evidence type="ECO:0000256" key="1">
    <source>
        <dbReference type="ARBA" id="ARBA00009477"/>
    </source>
</evidence>
<dbReference type="InterPro" id="IPR058647">
    <property type="entry name" value="BSH_CzcB-like"/>
</dbReference>
<dbReference type="SUPFAM" id="SSF111369">
    <property type="entry name" value="HlyD-like secretion proteins"/>
    <property type="match status" value="1"/>
</dbReference>
<comment type="similarity">
    <text evidence="1">Belongs to the membrane fusion protein (MFP) (TC 8.A.1) family.</text>
</comment>
<dbReference type="NCBIfam" id="TIGR01730">
    <property type="entry name" value="RND_mfp"/>
    <property type="match status" value="1"/>
</dbReference>
<keyword evidence="2" id="KW-0732">Signal</keyword>
<organism evidence="4 5">
    <name type="scientific">Pseudomarimonas salicorniae</name>
    <dbReference type="NCBI Taxonomy" id="2933270"/>
    <lineage>
        <taxon>Bacteria</taxon>
        <taxon>Pseudomonadati</taxon>
        <taxon>Pseudomonadota</taxon>
        <taxon>Gammaproteobacteria</taxon>
        <taxon>Lysobacterales</taxon>
        <taxon>Lysobacteraceae</taxon>
        <taxon>Pseudomarimonas</taxon>
    </lineage>
</organism>
<dbReference type="PANTHER" id="PTHR30469">
    <property type="entry name" value="MULTIDRUG RESISTANCE PROTEIN MDTA"/>
    <property type="match status" value="1"/>
</dbReference>
<accession>A0ABT0GH38</accession>
<dbReference type="Proteomes" id="UP001431449">
    <property type="component" value="Unassembled WGS sequence"/>
</dbReference>
<evidence type="ECO:0000259" key="3">
    <source>
        <dbReference type="Pfam" id="PF25973"/>
    </source>
</evidence>
<name>A0ABT0GH38_9GAMM</name>
<feature type="chain" id="PRO_5045445755" evidence="2">
    <location>
        <begin position="23"/>
        <end position="354"/>
    </location>
</feature>
<dbReference type="InterPro" id="IPR006143">
    <property type="entry name" value="RND_pump_MFP"/>
</dbReference>
<dbReference type="Gene3D" id="1.10.287.470">
    <property type="entry name" value="Helix hairpin bin"/>
    <property type="match status" value="1"/>
</dbReference>
<dbReference type="RefSeq" id="WP_248206821.1">
    <property type="nucleotide sequence ID" value="NZ_JALNMH010000004.1"/>
</dbReference>
<dbReference type="EMBL" id="JALNMH010000004">
    <property type="protein sequence ID" value="MCK7593382.1"/>
    <property type="molecule type" value="Genomic_DNA"/>
</dbReference>
<feature type="signal peptide" evidence="2">
    <location>
        <begin position="1"/>
        <end position="22"/>
    </location>
</feature>
<dbReference type="Gene3D" id="2.40.50.100">
    <property type="match status" value="1"/>
</dbReference>
<sequence>MPRPALIILAALCATSAAPASAATSVEVSLVQAQSLPRRAELSGQLSAARHAELSPRLSGVVERIVVDAGARVEAGDRLLKLDDRLARLSLSSAEAAARAATVRLADAQRMEEEGAPLAAKGLLPASQLDSLRAAREVAQAEAHERGAEAALLREQLNRHWLTAPFDGVVVERQVDMGEWVQASDAVLTLVSDAELRFDARAPQEWYGRIDPGAPIRLHIDGREAAVENATVAAEVPASDTASRSFLLRLAVPAQTPALLPGASGRVELGLRGDRRAIAVPREALVSYPDGGRAVWVAVDEGSGPVARSLRVQLDPAISDPAMVLDGLEGGERVIIRGQTRLRDGEPLTIAAER</sequence>
<dbReference type="PANTHER" id="PTHR30469:SF15">
    <property type="entry name" value="HLYD FAMILY OF SECRETION PROTEINS"/>
    <property type="match status" value="1"/>
</dbReference>
<comment type="caution">
    <text evidence="4">The sequence shown here is derived from an EMBL/GenBank/DDBJ whole genome shotgun (WGS) entry which is preliminary data.</text>
</comment>
<reference evidence="4" key="1">
    <citation type="submission" date="2022-04" db="EMBL/GenBank/DDBJ databases">
        <title>Lysobacter sp. CAU 1642 isolated from sea sand.</title>
        <authorList>
            <person name="Kim W."/>
        </authorList>
    </citation>
    <scope>NUCLEOTIDE SEQUENCE</scope>
    <source>
        <strain evidence="4">CAU 1642</strain>
    </source>
</reference>